<dbReference type="OrthoDB" id="45909at2157"/>
<evidence type="ECO:0000259" key="2">
    <source>
        <dbReference type="Pfam" id="PF02769"/>
    </source>
</evidence>
<dbReference type="CDD" id="cd02194">
    <property type="entry name" value="ThiL"/>
    <property type="match status" value="1"/>
</dbReference>
<organism evidence="3 4">
    <name type="scientific">Metallosphaera tengchongensis</name>
    <dbReference type="NCBI Taxonomy" id="1532350"/>
    <lineage>
        <taxon>Archaea</taxon>
        <taxon>Thermoproteota</taxon>
        <taxon>Thermoprotei</taxon>
        <taxon>Sulfolobales</taxon>
        <taxon>Sulfolobaceae</taxon>
        <taxon>Metallosphaera</taxon>
    </lineage>
</organism>
<dbReference type="InterPro" id="IPR036676">
    <property type="entry name" value="PurM-like_C_sf"/>
</dbReference>
<feature type="domain" description="PurM-like N-terminal" evidence="1">
    <location>
        <begin position="31"/>
        <end position="126"/>
    </location>
</feature>
<feature type="domain" description="PurM-like C-terminal" evidence="2">
    <location>
        <begin position="141"/>
        <end position="295"/>
    </location>
</feature>
<keyword evidence="3" id="KW-0808">Transferase</keyword>
<dbReference type="Proteomes" id="UP000509301">
    <property type="component" value="Chromosome"/>
</dbReference>
<dbReference type="InterPro" id="IPR016188">
    <property type="entry name" value="PurM-like_N"/>
</dbReference>
<dbReference type="GO" id="GO:0009228">
    <property type="term" value="P:thiamine biosynthetic process"/>
    <property type="evidence" value="ECO:0007669"/>
    <property type="project" value="InterPro"/>
</dbReference>
<name>A0A6N0NW20_9CREN</name>
<sequence>MKLKEIGEHGFIKDVISRYVSTDVNLDVYVHDGIVLKVDGFPISNTLPFMDLYDIGWKAVVATFSDLISSGSVPKFILSSVGLNPELEVDEAQMLMKGIKDAADYYESSYVGGDTNSTNGSGWIDIVGCGELICHDRPKPEPGDIIFITGKLGYTTNAFLWYTSKGKVPLLNEAKQKLMHPIVNRTLIKLHKKACGVVAFSTDISDGLLVTLKKMINYLGNGVNLHQIPLIDFTQELVDNGTYGIEDILKFSGEEYETIFVVKKPNSKMFEEIAKSDGLNVIRIGEVIESKSITLNSKMLEIHGWDNFKGWF</sequence>
<gene>
    <name evidence="3" type="ORF">GWK48_05090</name>
</gene>
<evidence type="ECO:0000313" key="4">
    <source>
        <dbReference type="Proteomes" id="UP000509301"/>
    </source>
</evidence>
<dbReference type="AlphaFoldDB" id="A0A6N0NW20"/>
<keyword evidence="4" id="KW-1185">Reference proteome</keyword>
<dbReference type="GO" id="GO:0009030">
    <property type="term" value="F:thiamine-phosphate kinase activity"/>
    <property type="evidence" value="ECO:0007669"/>
    <property type="project" value="InterPro"/>
</dbReference>
<dbReference type="KEGG" id="mten:GWK48_05090"/>
<dbReference type="PANTHER" id="PTHR30270">
    <property type="entry name" value="THIAMINE-MONOPHOSPHATE KINASE"/>
    <property type="match status" value="1"/>
</dbReference>
<dbReference type="EMBL" id="CP049074">
    <property type="protein sequence ID" value="QKQ99848.1"/>
    <property type="molecule type" value="Genomic_DNA"/>
</dbReference>
<proteinExistence type="predicted"/>
<dbReference type="SUPFAM" id="SSF55326">
    <property type="entry name" value="PurM N-terminal domain-like"/>
    <property type="match status" value="1"/>
</dbReference>
<dbReference type="InterPro" id="IPR006283">
    <property type="entry name" value="ThiL-like"/>
</dbReference>
<evidence type="ECO:0000313" key="3">
    <source>
        <dbReference type="EMBL" id="QKQ99848.1"/>
    </source>
</evidence>
<dbReference type="Gene3D" id="3.90.650.10">
    <property type="entry name" value="PurM-like C-terminal domain"/>
    <property type="match status" value="1"/>
</dbReference>
<dbReference type="Gene3D" id="3.30.1330.10">
    <property type="entry name" value="PurM-like, N-terminal domain"/>
    <property type="match status" value="1"/>
</dbReference>
<dbReference type="SUPFAM" id="SSF56042">
    <property type="entry name" value="PurM C-terminal domain-like"/>
    <property type="match status" value="1"/>
</dbReference>
<dbReference type="PANTHER" id="PTHR30270:SF0">
    <property type="entry name" value="THIAMINE-MONOPHOSPHATE KINASE"/>
    <property type="match status" value="1"/>
</dbReference>
<protein>
    <submittedName>
        <fullName evidence="3">Thiamine-monophosphate kinase</fullName>
    </submittedName>
</protein>
<dbReference type="InterPro" id="IPR010918">
    <property type="entry name" value="PurM-like_C_dom"/>
</dbReference>
<dbReference type="InterPro" id="IPR036921">
    <property type="entry name" value="PurM-like_N_sf"/>
</dbReference>
<accession>A0A6N0NW20</accession>
<reference evidence="3 4" key="1">
    <citation type="submission" date="2020-02" db="EMBL/GenBank/DDBJ databases">
        <title>Comparative genome analysis reveals the metabolism and evolution of the thermophilic archaeal genus Metallosphaera.</title>
        <authorList>
            <person name="Jiang C."/>
        </authorList>
    </citation>
    <scope>NUCLEOTIDE SEQUENCE [LARGE SCALE GENOMIC DNA]</scope>
    <source>
        <strain evidence="3 4">Ric-A</strain>
    </source>
</reference>
<keyword evidence="3" id="KW-0418">Kinase</keyword>
<dbReference type="GeneID" id="55641302"/>
<dbReference type="Pfam" id="PF02769">
    <property type="entry name" value="AIRS_C"/>
    <property type="match status" value="1"/>
</dbReference>
<evidence type="ECO:0000259" key="1">
    <source>
        <dbReference type="Pfam" id="PF00586"/>
    </source>
</evidence>
<dbReference type="RefSeq" id="WP_174630230.1">
    <property type="nucleotide sequence ID" value="NZ_CP049074.1"/>
</dbReference>
<dbReference type="Pfam" id="PF00586">
    <property type="entry name" value="AIRS"/>
    <property type="match status" value="1"/>
</dbReference>